<dbReference type="Pfam" id="PF00395">
    <property type="entry name" value="SLH"/>
    <property type="match status" value="3"/>
</dbReference>
<dbReference type="Gene3D" id="2.60.40.10">
    <property type="entry name" value="Immunoglobulins"/>
    <property type="match status" value="1"/>
</dbReference>
<protein>
    <recommendedName>
        <fullName evidence="5">S-layer homology domain-containing protein</fullName>
    </recommendedName>
</protein>
<dbReference type="AlphaFoldDB" id="A0A2W1LHB1"/>
<reference evidence="3 4" key="1">
    <citation type="submission" date="2018-06" db="EMBL/GenBank/DDBJ databases">
        <title>Paenibacillus imtechensis sp. nov.</title>
        <authorList>
            <person name="Pinnaka A.K."/>
            <person name="Singh H."/>
            <person name="Kaur M."/>
        </authorList>
    </citation>
    <scope>NUCLEOTIDE SEQUENCE [LARGE SCALE GENOMIC DNA]</scope>
    <source>
        <strain evidence="3 4">SMB1</strain>
    </source>
</reference>
<keyword evidence="4" id="KW-1185">Reference proteome</keyword>
<dbReference type="InterPro" id="IPR013783">
    <property type="entry name" value="Ig-like_fold"/>
</dbReference>
<feature type="domain" description="SLH" evidence="2">
    <location>
        <begin position="510"/>
        <end position="571"/>
    </location>
</feature>
<evidence type="ECO:0000313" key="4">
    <source>
        <dbReference type="Proteomes" id="UP000249522"/>
    </source>
</evidence>
<sequence length="571" mass="59884">MNNGEDEEAVKGKFRLTVLVMACVLLIGAVTPAYAESEVVYISDLRATTITADSVTLAWTPQPDTESIKLRRSNDGGKTWADAINLRVDASSVTVRGLTPNTSYSFDLEGKCSCQKLISNNAHITTKSAPVLPQPQAPTVQESNTGELAGVRAAANGAVLSSGSYISSEMLVGGRTFTKLTVNKAALGEALKLINSNEEGQQQISIEAETAGEGLVVYYPADLLASANNPNVVLAVGFGPAAYELPLARLLAGGQLQQIAGSVEQAYVTIAISTVDAETAAKLAADAAKAGLTPVSGAYQFNVAAEAGDRSQPFNHYGTSYVNRSIDLHAGVTAADATAVQYDPATGVFTFIPAVFTSADGKVTADMKHTGNRIYTVVKGQKTFADITNHWARPDIERLASMLVINGVQADAFAPNANITRAEFAALLVRALGLDSSKQLQTGFADVSETRWYAGAVAAAVEAGLIRGFEDGTFKPEAEITRAQMTVMIAAALEAAGKKVDLTGKEASVLADYKDAAKIGSWAESAAAKAVLTGIVTGVTKDEFGPQEQATRAQSAVMLSRLMKYIGFINP</sequence>
<gene>
    <name evidence="3" type="ORF">DNH61_20335</name>
</gene>
<dbReference type="PROSITE" id="PS51272">
    <property type="entry name" value="SLH"/>
    <property type="match status" value="3"/>
</dbReference>
<dbReference type="InterPro" id="IPR001119">
    <property type="entry name" value="SLH_dom"/>
</dbReference>
<dbReference type="InterPro" id="IPR051465">
    <property type="entry name" value="Cell_Envelope_Struct_Comp"/>
</dbReference>
<dbReference type="SUPFAM" id="SSF49265">
    <property type="entry name" value="Fibronectin type III"/>
    <property type="match status" value="1"/>
</dbReference>
<dbReference type="SMART" id="SM00060">
    <property type="entry name" value="FN3"/>
    <property type="match status" value="1"/>
</dbReference>
<proteinExistence type="predicted"/>
<dbReference type="InterPro" id="IPR003961">
    <property type="entry name" value="FN3_dom"/>
</dbReference>
<comment type="caution">
    <text evidence="3">The sequence shown here is derived from an EMBL/GenBank/DDBJ whole genome shotgun (WGS) entry which is preliminary data.</text>
</comment>
<feature type="domain" description="Fibronectin type-III" evidence="1">
    <location>
        <begin position="41"/>
        <end position="129"/>
    </location>
</feature>
<dbReference type="PANTHER" id="PTHR43308">
    <property type="entry name" value="OUTER MEMBRANE PROTEIN ALPHA-RELATED"/>
    <property type="match status" value="1"/>
</dbReference>
<organism evidence="3 4">
    <name type="scientific">Paenibacillus sambharensis</name>
    <dbReference type="NCBI Taxonomy" id="1803190"/>
    <lineage>
        <taxon>Bacteria</taxon>
        <taxon>Bacillati</taxon>
        <taxon>Bacillota</taxon>
        <taxon>Bacilli</taxon>
        <taxon>Bacillales</taxon>
        <taxon>Paenibacillaceae</taxon>
        <taxon>Paenibacillus</taxon>
    </lineage>
</organism>
<feature type="domain" description="SLH" evidence="2">
    <location>
        <begin position="440"/>
        <end position="503"/>
    </location>
</feature>
<evidence type="ECO:0000259" key="2">
    <source>
        <dbReference type="PROSITE" id="PS51272"/>
    </source>
</evidence>
<dbReference type="PROSITE" id="PS50853">
    <property type="entry name" value="FN3"/>
    <property type="match status" value="1"/>
</dbReference>
<evidence type="ECO:0008006" key="5">
    <source>
        <dbReference type="Google" id="ProtNLM"/>
    </source>
</evidence>
<dbReference type="Pfam" id="PF00041">
    <property type="entry name" value="fn3"/>
    <property type="match status" value="1"/>
</dbReference>
<dbReference type="PANTHER" id="PTHR43308:SF5">
    <property type="entry name" value="S-LAYER PROTEIN _ PEPTIDOGLYCAN ENDO-BETA-N-ACETYLGLUCOSAMINIDASE"/>
    <property type="match status" value="1"/>
</dbReference>
<dbReference type="Proteomes" id="UP000249522">
    <property type="component" value="Unassembled WGS sequence"/>
</dbReference>
<evidence type="ECO:0000313" key="3">
    <source>
        <dbReference type="EMBL" id="PZD93854.1"/>
    </source>
</evidence>
<name>A0A2W1LHB1_9BACL</name>
<evidence type="ECO:0000259" key="1">
    <source>
        <dbReference type="PROSITE" id="PS50853"/>
    </source>
</evidence>
<dbReference type="CDD" id="cd00063">
    <property type="entry name" value="FN3"/>
    <property type="match status" value="1"/>
</dbReference>
<dbReference type="EMBL" id="QKRB01000055">
    <property type="protein sequence ID" value="PZD93854.1"/>
    <property type="molecule type" value="Genomic_DNA"/>
</dbReference>
<accession>A0A2W1LHB1</accession>
<feature type="domain" description="SLH" evidence="2">
    <location>
        <begin position="379"/>
        <end position="439"/>
    </location>
</feature>
<dbReference type="InterPro" id="IPR036116">
    <property type="entry name" value="FN3_sf"/>
</dbReference>